<sequence length="320" mass="34048">MIATDGLTKRFGRVTAVDSVDLRIPEGVRFGLLGPNGSGKTTLVRMLLGLVHPTSGAMEVLGRSMPRHAAWVLPQIGALVESPAAWGHLSGRANLRLLDAAGPGGLGRLRRDRRARVEQALERVGLAGIDRRPVRAYSLGMRQRLGIAAALLRAPRLLLLDEPTNGLDPRGIHEMRALFTELNDAGTTVVLSSHLLSEVEALCTRVGVMDAGRLVLSQDLDALRAPTGRVLLRTPDPATAVAVLDGRVERRSGDVLTVRHDDPAALNAQLVANGVRVSALEAQRRSLEQVMLELTGAGADRVDRGRGTPGAGAPAGEVRR</sequence>
<keyword evidence="3" id="KW-0547">Nucleotide-binding</keyword>
<dbReference type="PROSITE" id="PS00211">
    <property type="entry name" value="ABC_TRANSPORTER_1"/>
    <property type="match status" value="1"/>
</dbReference>
<dbReference type="InterPro" id="IPR027417">
    <property type="entry name" value="P-loop_NTPase"/>
</dbReference>
<evidence type="ECO:0000256" key="3">
    <source>
        <dbReference type="ARBA" id="ARBA00022741"/>
    </source>
</evidence>
<evidence type="ECO:0000259" key="6">
    <source>
        <dbReference type="PROSITE" id="PS50893"/>
    </source>
</evidence>
<reference evidence="7 8" key="1">
    <citation type="submission" date="2020-04" db="EMBL/GenBank/DDBJ databases">
        <authorList>
            <person name="Klaysubun C."/>
            <person name="Duangmal K."/>
            <person name="Lipun K."/>
        </authorList>
    </citation>
    <scope>NUCLEOTIDE SEQUENCE [LARGE SCALE GENOMIC DNA]</scope>
    <source>
        <strain evidence="7 8">DSM 45300</strain>
    </source>
</reference>
<dbReference type="Gene3D" id="3.40.50.300">
    <property type="entry name" value="P-loop containing nucleotide triphosphate hydrolases"/>
    <property type="match status" value="1"/>
</dbReference>
<dbReference type="SMART" id="SM00382">
    <property type="entry name" value="AAA"/>
    <property type="match status" value="1"/>
</dbReference>
<dbReference type="PANTHER" id="PTHR43335">
    <property type="entry name" value="ABC TRANSPORTER, ATP-BINDING PROTEIN"/>
    <property type="match status" value="1"/>
</dbReference>
<evidence type="ECO:0000256" key="5">
    <source>
        <dbReference type="SAM" id="MobiDB-lite"/>
    </source>
</evidence>
<protein>
    <submittedName>
        <fullName evidence="7">ABC transporter ATP-binding protein</fullName>
    </submittedName>
</protein>
<proteinExistence type="inferred from homology"/>
<name>A0A848DMP6_9PSEU</name>
<dbReference type="AlphaFoldDB" id="A0A848DMP6"/>
<dbReference type="PROSITE" id="PS50893">
    <property type="entry name" value="ABC_TRANSPORTER_2"/>
    <property type="match status" value="1"/>
</dbReference>
<organism evidence="7 8">
    <name type="scientific">Pseudonocardia bannensis</name>
    <dbReference type="NCBI Taxonomy" id="630973"/>
    <lineage>
        <taxon>Bacteria</taxon>
        <taxon>Bacillati</taxon>
        <taxon>Actinomycetota</taxon>
        <taxon>Actinomycetes</taxon>
        <taxon>Pseudonocardiales</taxon>
        <taxon>Pseudonocardiaceae</taxon>
        <taxon>Pseudonocardia</taxon>
    </lineage>
</organism>
<dbReference type="Proteomes" id="UP000586918">
    <property type="component" value="Unassembled WGS sequence"/>
</dbReference>
<feature type="domain" description="ABC transporter" evidence="6">
    <location>
        <begin position="2"/>
        <end position="236"/>
    </location>
</feature>
<gene>
    <name evidence="7" type="ORF">HF519_21015</name>
</gene>
<feature type="compositionally biased region" description="Low complexity" evidence="5">
    <location>
        <begin position="311"/>
        <end position="320"/>
    </location>
</feature>
<evidence type="ECO:0000256" key="1">
    <source>
        <dbReference type="ARBA" id="ARBA00005417"/>
    </source>
</evidence>
<evidence type="ECO:0000313" key="8">
    <source>
        <dbReference type="Proteomes" id="UP000586918"/>
    </source>
</evidence>
<dbReference type="SUPFAM" id="SSF52540">
    <property type="entry name" value="P-loop containing nucleoside triphosphate hydrolases"/>
    <property type="match status" value="1"/>
</dbReference>
<feature type="region of interest" description="Disordered" evidence="5">
    <location>
        <begin position="300"/>
        <end position="320"/>
    </location>
</feature>
<dbReference type="InterPro" id="IPR003439">
    <property type="entry name" value="ABC_transporter-like_ATP-bd"/>
</dbReference>
<dbReference type="EMBL" id="JAAXKZ010000091">
    <property type="protein sequence ID" value="NMH94012.1"/>
    <property type="molecule type" value="Genomic_DNA"/>
</dbReference>
<dbReference type="GO" id="GO:0016887">
    <property type="term" value="F:ATP hydrolysis activity"/>
    <property type="evidence" value="ECO:0007669"/>
    <property type="project" value="InterPro"/>
</dbReference>
<evidence type="ECO:0000313" key="7">
    <source>
        <dbReference type="EMBL" id="NMH94012.1"/>
    </source>
</evidence>
<comment type="similarity">
    <text evidence="1">Belongs to the ABC transporter superfamily.</text>
</comment>
<comment type="caution">
    <text evidence="7">The sequence shown here is derived from an EMBL/GenBank/DDBJ whole genome shotgun (WGS) entry which is preliminary data.</text>
</comment>
<keyword evidence="8" id="KW-1185">Reference proteome</keyword>
<accession>A0A848DMP6</accession>
<keyword evidence="2" id="KW-0813">Transport</keyword>
<dbReference type="InterPro" id="IPR003593">
    <property type="entry name" value="AAA+_ATPase"/>
</dbReference>
<evidence type="ECO:0000256" key="4">
    <source>
        <dbReference type="ARBA" id="ARBA00022840"/>
    </source>
</evidence>
<dbReference type="PANTHER" id="PTHR43335:SF4">
    <property type="entry name" value="ABC TRANSPORTER, ATP-BINDING PROTEIN"/>
    <property type="match status" value="1"/>
</dbReference>
<dbReference type="GO" id="GO:0005524">
    <property type="term" value="F:ATP binding"/>
    <property type="evidence" value="ECO:0007669"/>
    <property type="project" value="UniProtKB-KW"/>
</dbReference>
<keyword evidence="4 7" id="KW-0067">ATP-binding</keyword>
<dbReference type="Pfam" id="PF00005">
    <property type="entry name" value="ABC_tran"/>
    <property type="match status" value="1"/>
</dbReference>
<dbReference type="InterPro" id="IPR017871">
    <property type="entry name" value="ABC_transporter-like_CS"/>
</dbReference>
<evidence type="ECO:0000256" key="2">
    <source>
        <dbReference type="ARBA" id="ARBA00022448"/>
    </source>
</evidence>